<dbReference type="EMBL" id="JAUGQQ010000002">
    <property type="protein sequence ID" value="MDN3723548.1"/>
    <property type="molecule type" value="Genomic_DNA"/>
</dbReference>
<evidence type="ECO:0000256" key="1">
    <source>
        <dbReference type="SAM" id="SignalP"/>
    </source>
</evidence>
<comment type="caution">
    <text evidence="2">The sequence shown here is derived from an EMBL/GenBank/DDBJ whole genome shotgun (WGS) entry which is preliminary data.</text>
</comment>
<keyword evidence="1" id="KW-0732">Signal</keyword>
<sequence>MKKLFLSVIFLLTLYSLNAQNPEEDLKAKNEIDLVISDLLDGAFQLKYERMLSKHFTANLGIGFKGENGIINLAGLDTDKIKTNGITYSGYKLVPEVRYYLNNSGQASMRGFYFGAYLKYSDYKSDLNGRYFTNSFEEYEIAFQADIKVTSIGLLVGYKLPVSKRWTVDFLIAGPGTGFYNFSIKNTKDLPDEFYEDLNQALENYHIFELLDGNFRFSASERKSNFNLLSLRYGISVGYSF</sequence>
<gene>
    <name evidence="2" type="ORF">QRD02_04080</name>
</gene>
<dbReference type="Proteomes" id="UP001244787">
    <property type="component" value="Unassembled WGS sequence"/>
</dbReference>
<proteinExistence type="predicted"/>
<protein>
    <submittedName>
        <fullName evidence="2">DUF3575 domain-containing protein</fullName>
    </submittedName>
</protein>
<organism evidence="2 3">
    <name type="scientific">Aequorivita aurantiaca</name>
    <dbReference type="NCBI Taxonomy" id="3053356"/>
    <lineage>
        <taxon>Bacteria</taxon>
        <taxon>Pseudomonadati</taxon>
        <taxon>Bacteroidota</taxon>
        <taxon>Flavobacteriia</taxon>
        <taxon>Flavobacteriales</taxon>
        <taxon>Flavobacteriaceae</taxon>
        <taxon>Aequorivita</taxon>
    </lineage>
</organism>
<feature type="signal peptide" evidence="1">
    <location>
        <begin position="1"/>
        <end position="21"/>
    </location>
</feature>
<dbReference type="InterPro" id="IPR021958">
    <property type="entry name" value="DUF3575"/>
</dbReference>
<accession>A0ABT8DJX6</accession>
<dbReference type="RefSeq" id="WP_290253640.1">
    <property type="nucleotide sequence ID" value="NZ_JAUGQQ010000002.1"/>
</dbReference>
<evidence type="ECO:0000313" key="3">
    <source>
        <dbReference type="Proteomes" id="UP001244787"/>
    </source>
</evidence>
<feature type="chain" id="PRO_5045448691" evidence="1">
    <location>
        <begin position="22"/>
        <end position="241"/>
    </location>
</feature>
<evidence type="ECO:0000313" key="2">
    <source>
        <dbReference type="EMBL" id="MDN3723548.1"/>
    </source>
</evidence>
<keyword evidence="3" id="KW-1185">Reference proteome</keyword>
<reference evidence="2 3" key="1">
    <citation type="submission" date="2023-06" db="EMBL/GenBank/DDBJ databases">
        <authorList>
            <person name="Ye Y.-Q."/>
            <person name="Du Z.-J."/>
        </authorList>
    </citation>
    <scope>NUCLEOTIDE SEQUENCE [LARGE SCALE GENOMIC DNA]</scope>
    <source>
        <strain evidence="2 3">SDUM287046</strain>
    </source>
</reference>
<name>A0ABT8DJX6_9FLAO</name>
<dbReference type="Pfam" id="PF12099">
    <property type="entry name" value="DUF3575"/>
    <property type="match status" value="1"/>
</dbReference>